<reference evidence="1" key="2">
    <citation type="submission" date="2021-08" db="EMBL/GenBank/DDBJ databases">
        <authorList>
            <person name="Tani A."/>
            <person name="Ola A."/>
            <person name="Ogura Y."/>
            <person name="Katsura K."/>
            <person name="Hayashi T."/>
        </authorList>
    </citation>
    <scope>NUCLEOTIDE SEQUENCE</scope>
    <source>
        <strain evidence="1">KCTC 52305</strain>
    </source>
</reference>
<gene>
    <name evidence="1" type="ORF">OPKNFCMD_6300</name>
</gene>
<comment type="caution">
    <text evidence="1">The sequence shown here is derived from an EMBL/GenBank/DDBJ whole genome shotgun (WGS) entry which is preliminary data.</text>
</comment>
<organism evidence="1 2">
    <name type="scientific">Methylobacterium crusticola</name>
    <dbReference type="NCBI Taxonomy" id="1697972"/>
    <lineage>
        <taxon>Bacteria</taxon>
        <taxon>Pseudomonadati</taxon>
        <taxon>Pseudomonadota</taxon>
        <taxon>Alphaproteobacteria</taxon>
        <taxon>Hyphomicrobiales</taxon>
        <taxon>Methylobacteriaceae</taxon>
        <taxon>Methylobacterium</taxon>
    </lineage>
</organism>
<accession>A0ABQ4R9S0</accession>
<evidence type="ECO:0008006" key="3">
    <source>
        <dbReference type="Google" id="ProtNLM"/>
    </source>
</evidence>
<dbReference type="RefSeq" id="WP_128563366.1">
    <property type="nucleotide sequence ID" value="NZ_BPQH01000031.1"/>
</dbReference>
<evidence type="ECO:0000313" key="2">
    <source>
        <dbReference type="Proteomes" id="UP001055167"/>
    </source>
</evidence>
<dbReference type="EMBL" id="BPQH01000031">
    <property type="protein sequence ID" value="GJD53524.1"/>
    <property type="molecule type" value="Genomic_DNA"/>
</dbReference>
<proteinExistence type="predicted"/>
<keyword evidence="2" id="KW-1185">Reference proteome</keyword>
<name>A0ABQ4R9S0_9HYPH</name>
<sequence>MHIRYRDRSNEAKAAGLFDILAALSADAVASFPALRPHQRQAWHAFLVQVAAMALHRAGAVTLPETGEAWRRLLLALTPDWPDGEAWALVVEDWGKPALFQPPVARPANAADYRGRIEAPDALDMLVTAKNHDLKAEQMRDAADDHWLFALVSLQTQEGFMGAGNFGISRMNGGFGSRTTLGLRPQGPPGGAFRHDVGRLLAGGRDRILARQPALAARDGPGLLWLAPWDGQTSRGFSGLDPLYVEVCRRVRLVREDGRLVARTAGSKAARIEAKALTGRTGDPWAPVPNDGEKAYTPTRAGFGYRQVARLMNPKITVRPVLATATPGMAGTGLVFVFSAVVRGQGKTEGFHERYLPVPGFIAPLLEQHGDAILDRIGEVAQERADEAGEMGRILRHALLALMRGGRDGVRLDDEAAQRKAASWQTTYDDRVEAGVFDDAFWNEVAERDGPHRVPWRVRLAGIARAVLDEAAVAAPRTEVRRIRARAQASSLFERRAGAFVAEVKDAG</sequence>
<evidence type="ECO:0000313" key="1">
    <source>
        <dbReference type="EMBL" id="GJD53524.1"/>
    </source>
</evidence>
<reference evidence="1" key="1">
    <citation type="journal article" date="2021" name="Front. Microbiol.">
        <title>Comprehensive Comparative Genomics and Phenotyping of Methylobacterium Species.</title>
        <authorList>
            <person name="Alessa O."/>
            <person name="Ogura Y."/>
            <person name="Fujitani Y."/>
            <person name="Takami H."/>
            <person name="Hayashi T."/>
            <person name="Sahin N."/>
            <person name="Tani A."/>
        </authorList>
    </citation>
    <scope>NUCLEOTIDE SEQUENCE</scope>
    <source>
        <strain evidence="1">KCTC 52305</strain>
    </source>
</reference>
<dbReference type="Proteomes" id="UP001055167">
    <property type="component" value="Unassembled WGS sequence"/>
</dbReference>
<protein>
    <recommendedName>
        <fullName evidence="3">Type I-E CRISPR-associated protein Cse1/CasA</fullName>
    </recommendedName>
</protein>